<dbReference type="AlphaFoldDB" id="A0AAE9SRL7"/>
<accession>A0AAE9SRL7</accession>
<dbReference type="InterPro" id="IPR036271">
    <property type="entry name" value="Tet_transcr_reg_TetR-rel_C_sf"/>
</dbReference>
<keyword evidence="3" id="KW-0804">Transcription</keyword>
<evidence type="ECO:0000256" key="2">
    <source>
        <dbReference type="ARBA" id="ARBA00023125"/>
    </source>
</evidence>
<dbReference type="InterPro" id="IPR011075">
    <property type="entry name" value="TetR_C"/>
</dbReference>
<organism evidence="6 7">
    <name type="scientific">Bradyrhizobium betae</name>
    <dbReference type="NCBI Taxonomy" id="244734"/>
    <lineage>
        <taxon>Bacteria</taxon>
        <taxon>Pseudomonadati</taxon>
        <taxon>Pseudomonadota</taxon>
        <taxon>Alphaproteobacteria</taxon>
        <taxon>Hyphomicrobiales</taxon>
        <taxon>Nitrobacteraceae</taxon>
        <taxon>Bradyrhizobium</taxon>
    </lineage>
</organism>
<evidence type="ECO:0000256" key="1">
    <source>
        <dbReference type="ARBA" id="ARBA00023015"/>
    </source>
</evidence>
<evidence type="ECO:0000259" key="5">
    <source>
        <dbReference type="PROSITE" id="PS50977"/>
    </source>
</evidence>
<evidence type="ECO:0000313" key="7">
    <source>
        <dbReference type="Proteomes" id="UP001058872"/>
    </source>
</evidence>
<dbReference type="GO" id="GO:0003677">
    <property type="term" value="F:DNA binding"/>
    <property type="evidence" value="ECO:0007669"/>
    <property type="project" value="UniProtKB-UniRule"/>
</dbReference>
<dbReference type="EMBL" id="CP028989">
    <property type="protein sequence ID" value="UUO65083.1"/>
    <property type="molecule type" value="Genomic_DNA"/>
</dbReference>
<reference evidence="6" key="1">
    <citation type="submission" date="2018-04" db="EMBL/GenBank/DDBJ databases">
        <title>Genomes of Endosymbiotic and Endophytic Bradyrhizobium Publication status.</title>
        <authorList>
            <person name="Guha S."/>
            <person name="Jorrin B."/>
            <person name="Sarkar M."/>
            <person name="Poole P.S."/>
            <person name="DasGupta M."/>
        </authorList>
    </citation>
    <scope>NUCLEOTIDE SEQUENCE</scope>
    <source>
        <strain evidence="6">WBOS16</strain>
    </source>
</reference>
<dbReference type="InterPro" id="IPR001647">
    <property type="entry name" value="HTH_TetR"/>
</dbReference>
<dbReference type="Gene3D" id="1.10.357.10">
    <property type="entry name" value="Tetracycline Repressor, domain 2"/>
    <property type="match status" value="1"/>
</dbReference>
<feature type="domain" description="HTH tetR-type" evidence="5">
    <location>
        <begin position="24"/>
        <end position="84"/>
    </location>
</feature>
<proteinExistence type="predicted"/>
<dbReference type="SUPFAM" id="SSF46689">
    <property type="entry name" value="Homeodomain-like"/>
    <property type="match status" value="1"/>
</dbReference>
<sequence>MKSREMSALDINTYVRIISSMPKPSLKDAILDAGLKVMFRTGYHGTSVRDVTAAAGAPQGSFTNHFRSKEVFAAEVLDRYFEITKGLVAEALEDGSLTPRARLKRYLDIITGRLEADGYGRGCLIGDLSLEAAGSSEMLRARLAEIFAEWRMPFAACIREAQTSGEIDSEFEPEELADFLLASWQGAILRMKVDRTPQALERFKTIAFKTVFKEPT</sequence>
<dbReference type="PANTHER" id="PTHR47506">
    <property type="entry name" value="TRANSCRIPTIONAL REGULATORY PROTEIN"/>
    <property type="match status" value="1"/>
</dbReference>
<feature type="DNA-binding region" description="H-T-H motif" evidence="4">
    <location>
        <begin position="47"/>
        <end position="66"/>
    </location>
</feature>
<keyword evidence="2 4" id="KW-0238">DNA-binding</keyword>
<keyword evidence="1" id="KW-0805">Transcription regulation</keyword>
<dbReference type="Proteomes" id="UP001058872">
    <property type="component" value="Chromosome"/>
</dbReference>
<dbReference type="Pfam" id="PF00440">
    <property type="entry name" value="TetR_N"/>
    <property type="match status" value="1"/>
</dbReference>
<evidence type="ECO:0000313" key="6">
    <source>
        <dbReference type="EMBL" id="UUO65083.1"/>
    </source>
</evidence>
<dbReference type="SUPFAM" id="SSF48498">
    <property type="entry name" value="Tetracyclin repressor-like, C-terminal domain"/>
    <property type="match status" value="1"/>
</dbReference>
<gene>
    <name evidence="6" type="ORF">DCM83_07530</name>
</gene>
<name>A0AAE9SRL7_9BRAD</name>
<dbReference type="InterPro" id="IPR009057">
    <property type="entry name" value="Homeodomain-like_sf"/>
</dbReference>
<dbReference type="Pfam" id="PF16925">
    <property type="entry name" value="TetR_C_13"/>
    <property type="match status" value="1"/>
</dbReference>
<protein>
    <submittedName>
        <fullName evidence="6">TetR family transcriptional regulator</fullName>
    </submittedName>
</protein>
<dbReference type="PANTHER" id="PTHR47506:SF6">
    <property type="entry name" value="HTH-TYPE TRANSCRIPTIONAL REPRESSOR NEMR"/>
    <property type="match status" value="1"/>
</dbReference>
<evidence type="ECO:0000256" key="4">
    <source>
        <dbReference type="PROSITE-ProRule" id="PRU00335"/>
    </source>
</evidence>
<evidence type="ECO:0000256" key="3">
    <source>
        <dbReference type="ARBA" id="ARBA00023163"/>
    </source>
</evidence>
<dbReference type="PROSITE" id="PS50977">
    <property type="entry name" value="HTH_TETR_2"/>
    <property type="match status" value="1"/>
</dbReference>